<dbReference type="Gene3D" id="1.10.260.40">
    <property type="entry name" value="lambda repressor-like DNA-binding domains"/>
    <property type="match status" value="1"/>
</dbReference>
<dbReference type="Proteomes" id="UP001168540">
    <property type="component" value="Unassembled WGS sequence"/>
</dbReference>
<dbReference type="SUPFAM" id="SSF47413">
    <property type="entry name" value="lambda repressor-like DNA-binding domains"/>
    <property type="match status" value="1"/>
</dbReference>
<keyword evidence="3" id="KW-1185">Reference proteome</keyword>
<accession>A0ABT7XP96</accession>
<proteinExistence type="predicted"/>
<dbReference type="Pfam" id="PF01381">
    <property type="entry name" value="HTH_3"/>
    <property type="match status" value="1"/>
</dbReference>
<dbReference type="InterPro" id="IPR010982">
    <property type="entry name" value="Lambda_DNA-bd_dom_sf"/>
</dbReference>
<organism evidence="2 3">
    <name type="scientific">Crenobacter oryzisoli</name>
    <dbReference type="NCBI Taxonomy" id="3056844"/>
    <lineage>
        <taxon>Bacteria</taxon>
        <taxon>Pseudomonadati</taxon>
        <taxon>Pseudomonadota</taxon>
        <taxon>Betaproteobacteria</taxon>
        <taxon>Neisseriales</taxon>
        <taxon>Neisseriaceae</taxon>
        <taxon>Crenobacter</taxon>
    </lineage>
</organism>
<reference evidence="2" key="1">
    <citation type="submission" date="2023-06" db="EMBL/GenBank/DDBJ databases">
        <authorList>
            <person name="Zhang S."/>
        </authorList>
    </citation>
    <scope>NUCLEOTIDE SEQUENCE</scope>
    <source>
        <strain evidence="2">SG2303</strain>
    </source>
</reference>
<feature type="domain" description="HTH cro/C1-type" evidence="1">
    <location>
        <begin position="7"/>
        <end position="50"/>
    </location>
</feature>
<evidence type="ECO:0000259" key="1">
    <source>
        <dbReference type="PROSITE" id="PS50943"/>
    </source>
</evidence>
<dbReference type="PROSITE" id="PS50943">
    <property type="entry name" value="HTH_CROC1"/>
    <property type="match status" value="1"/>
</dbReference>
<gene>
    <name evidence="2" type="ORF">QU481_12000</name>
</gene>
<dbReference type="CDD" id="cd00093">
    <property type="entry name" value="HTH_XRE"/>
    <property type="match status" value="1"/>
</dbReference>
<dbReference type="EMBL" id="JAUEDK010000019">
    <property type="protein sequence ID" value="MDN0075615.1"/>
    <property type="molecule type" value="Genomic_DNA"/>
</dbReference>
<dbReference type="SMART" id="SM00530">
    <property type="entry name" value="HTH_XRE"/>
    <property type="match status" value="1"/>
</dbReference>
<evidence type="ECO:0000313" key="2">
    <source>
        <dbReference type="EMBL" id="MDN0075615.1"/>
    </source>
</evidence>
<evidence type="ECO:0000313" key="3">
    <source>
        <dbReference type="Proteomes" id="UP001168540"/>
    </source>
</evidence>
<comment type="caution">
    <text evidence="2">The sequence shown here is derived from an EMBL/GenBank/DDBJ whole genome shotgun (WGS) entry which is preliminary data.</text>
</comment>
<name>A0ABT7XP96_9NEIS</name>
<sequence length="107" mass="11843">MSISDRLREERMRLNLNQTETAKACNVGFSTYQGYERGERFPNAEALELLYHAGFDVLYVVAGVRNTAELSNEENTLLAVLKSVDARARKAIVSGVVSGVQVYNSEA</sequence>
<protein>
    <submittedName>
        <fullName evidence="2">Helix-turn-helix transcriptional regulator</fullName>
    </submittedName>
</protein>
<dbReference type="InterPro" id="IPR001387">
    <property type="entry name" value="Cro/C1-type_HTH"/>
</dbReference>